<reference evidence="11 12" key="1">
    <citation type="submission" date="2023-11" db="EMBL/GenBank/DDBJ databases">
        <title>An acidophilic fungus is an integral part of prey digestion in a carnivorous sundew plant.</title>
        <authorList>
            <person name="Tsai I.J."/>
        </authorList>
    </citation>
    <scope>NUCLEOTIDE SEQUENCE [LARGE SCALE GENOMIC DNA]</scope>
    <source>
        <strain evidence="11">169a</strain>
    </source>
</reference>
<dbReference type="AlphaFoldDB" id="A0AAQ3M7D4"/>
<dbReference type="GO" id="GO:0008250">
    <property type="term" value="C:oligosaccharyltransferase complex"/>
    <property type="evidence" value="ECO:0007669"/>
    <property type="project" value="TreeGrafter"/>
</dbReference>
<dbReference type="EMBL" id="CP138589">
    <property type="protein sequence ID" value="WPH03222.1"/>
    <property type="molecule type" value="Genomic_DNA"/>
</dbReference>
<keyword evidence="5 8" id="KW-0256">Endoplasmic reticulum</keyword>
<feature type="transmembrane region" description="Helical" evidence="8">
    <location>
        <begin position="423"/>
        <end position="446"/>
    </location>
</feature>
<evidence type="ECO:0000256" key="8">
    <source>
        <dbReference type="RuleBase" id="RU361142"/>
    </source>
</evidence>
<comment type="pathway">
    <text evidence="2 8">Protein modification; protein glycosylation.</text>
</comment>
<comment type="function">
    <text evidence="8">Subunit of the oligosaccharyl transferase (OST) complex that catalyzes the initial transfer of a defined glycan (Glc(3)Man(9)GlcNAc(2) in eukaryotes) from the lipid carrier dolichol-pyrophosphate to an asparagine residue within an Asn-X-Ser/Thr consensus motif in nascent polypeptide chains, the first step in protein N-glycosylation. N-glycosylation occurs cotranslationally and the complex associates with the Sec61 complex at the channel-forming translocon complex that mediates protein translocation across the endoplasmic reticulum (ER).</text>
</comment>
<dbReference type="InterPro" id="IPR055457">
    <property type="entry name" value="OST48_N"/>
</dbReference>
<evidence type="ECO:0000256" key="3">
    <source>
        <dbReference type="ARBA" id="ARBA00008743"/>
    </source>
</evidence>
<keyword evidence="4 8" id="KW-0812">Transmembrane</keyword>
<keyword evidence="7 8" id="KW-0472">Membrane</keyword>
<comment type="subcellular location">
    <subcellularLocation>
        <location evidence="8">Endoplasmic reticulum membrane</location>
        <topology evidence="8">Single-pass type I membrane protein</topology>
    </subcellularLocation>
    <subcellularLocation>
        <location evidence="1">Membrane</location>
        <topology evidence="1">Single-pass type I membrane protein</topology>
    </subcellularLocation>
</comment>
<dbReference type="Pfam" id="PF23358">
    <property type="entry name" value="OST48_MD"/>
    <property type="match status" value="1"/>
</dbReference>
<comment type="similarity">
    <text evidence="3 8">Belongs to the DDOST 48 kDa subunit family.</text>
</comment>
<evidence type="ECO:0000313" key="12">
    <source>
        <dbReference type="Proteomes" id="UP001303373"/>
    </source>
</evidence>
<evidence type="ECO:0000259" key="10">
    <source>
        <dbReference type="Pfam" id="PF23358"/>
    </source>
</evidence>
<evidence type="ECO:0000256" key="4">
    <source>
        <dbReference type="ARBA" id="ARBA00022692"/>
    </source>
</evidence>
<feature type="domain" description="OST48 N-terminal" evidence="9">
    <location>
        <begin position="26"/>
        <end position="283"/>
    </location>
</feature>
<dbReference type="PANTHER" id="PTHR10830:SF0">
    <property type="entry name" value="DOLICHYL-DIPHOSPHOOLIGOSACCHARIDE--PROTEIN GLYCOSYLTRANSFERASE 48 KDA SUBUNIT"/>
    <property type="match status" value="1"/>
</dbReference>
<feature type="domain" description="OST48 middle" evidence="10">
    <location>
        <begin position="301"/>
        <end position="448"/>
    </location>
</feature>
<dbReference type="InterPro" id="IPR055459">
    <property type="entry name" value="OST48_MD"/>
</dbReference>
<evidence type="ECO:0000256" key="5">
    <source>
        <dbReference type="ARBA" id="ARBA00022824"/>
    </source>
</evidence>
<proteinExistence type="inferred from homology"/>
<dbReference type="Proteomes" id="UP001303373">
    <property type="component" value="Chromosome 10"/>
</dbReference>
<protein>
    <recommendedName>
        <fullName evidence="8">Dolichyl-diphosphooligosaccharide--protein glycosyltransferase subunit WBP1</fullName>
        <shortName evidence="8">Oligosaccharyl transferase subunit WBP1</shortName>
    </recommendedName>
</protein>
<evidence type="ECO:0000256" key="6">
    <source>
        <dbReference type="ARBA" id="ARBA00022989"/>
    </source>
</evidence>
<keyword evidence="12" id="KW-1185">Reference proteome</keyword>
<dbReference type="InterPro" id="IPR005013">
    <property type="entry name" value="DDOST_48_kDa_subunit"/>
</dbReference>
<evidence type="ECO:0000256" key="7">
    <source>
        <dbReference type="ARBA" id="ARBA00023136"/>
    </source>
</evidence>
<feature type="signal peptide" evidence="8">
    <location>
        <begin position="1"/>
        <end position="18"/>
    </location>
</feature>
<comment type="subunit">
    <text evidence="8">Component of the oligosaccharyltransferase (OST) complex.</text>
</comment>
<sequence>MRFTLLGLLLGFLGIVSALSATGSSLLVIIEEEADKSKYSQFWADLQGRGYEITYRSPKDTNLSLFLHGEPAYSHLLLLPPKSKGLGPNLTPNLLVDFINGGSNILLALSAEQAVPTAINSLLLELDINLPSDRTSLVVDHLAYDLTSSAEKHDVLLIPSAEPKKGVVDFFSVDGLVAFPRAVGQVLGNASPMLSSIVKAGASAYIYNPKEETEGVEDPFATGSQINIVSAFQARNSARFTVLGSSEALQDTWFDAKVRLPGTDYKAGKTSNKEFAQRLSEWAFKEIGVLRVEQVQHSLDEDTKDINPKIYRVKNDVRYSIEISEWDVDQWIPFNPPTGDAVQLEFSMLSPFHRLSLNSSPSTTNKDATAFSTTFRTPDQHGIFNFYVEYRRPFFTAIEDKQTVTVRHFAHDEFPRSYEISAAWPWISGIWVTIGGWLAFVAIWLYSKPTRDNKPASAKK</sequence>
<evidence type="ECO:0000256" key="2">
    <source>
        <dbReference type="ARBA" id="ARBA00004922"/>
    </source>
</evidence>
<evidence type="ECO:0000313" key="11">
    <source>
        <dbReference type="EMBL" id="WPH03222.1"/>
    </source>
</evidence>
<keyword evidence="8" id="KW-0732">Signal</keyword>
<accession>A0AAQ3M7D4</accession>
<evidence type="ECO:0000256" key="1">
    <source>
        <dbReference type="ARBA" id="ARBA00004479"/>
    </source>
</evidence>
<name>A0AAQ3M7D4_9PEZI</name>
<dbReference type="Pfam" id="PF03345">
    <property type="entry name" value="OST48_N"/>
    <property type="match status" value="1"/>
</dbReference>
<evidence type="ECO:0000259" key="9">
    <source>
        <dbReference type="Pfam" id="PF03345"/>
    </source>
</evidence>
<organism evidence="11 12">
    <name type="scientific">Acrodontium crateriforme</name>
    <dbReference type="NCBI Taxonomy" id="150365"/>
    <lineage>
        <taxon>Eukaryota</taxon>
        <taxon>Fungi</taxon>
        <taxon>Dikarya</taxon>
        <taxon>Ascomycota</taxon>
        <taxon>Pezizomycotina</taxon>
        <taxon>Dothideomycetes</taxon>
        <taxon>Dothideomycetidae</taxon>
        <taxon>Mycosphaerellales</taxon>
        <taxon>Teratosphaeriaceae</taxon>
        <taxon>Acrodontium</taxon>
    </lineage>
</organism>
<dbReference type="PANTHER" id="PTHR10830">
    <property type="entry name" value="DOLICHYL-DIPHOSPHOOLIGOSACCHARIDE--PROTEIN GLYCOSYLTRANSFERASE 48 KDA SUBUNIT"/>
    <property type="match status" value="1"/>
</dbReference>
<gene>
    <name evidence="11" type="ORF">R9X50_00609900</name>
</gene>
<dbReference type="GO" id="GO:0018279">
    <property type="term" value="P:protein N-linked glycosylation via asparagine"/>
    <property type="evidence" value="ECO:0007669"/>
    <property type="project" value="UniProtKB-UniRule"/>
</dbReference>
<keyword evidence="6 8" id="KW-1133">Transmembrane helix</keyword>
<feature type="chain" id="PRO_5042662260" description="Dolichyl-diphosphooligosaccharide--protein glycosyltransferase subunit WBP1" evidence="8">
    <location>
        <begin position="19"/>
        <end position="460"/>
    </location>
</feature>